<dbReference type="PANTHER" id="PTHR46177:SF1">
    <property type="entry name" value="INTEGRASE CATALYTIC DOMAIN-CONTAINING PROTEIN"/>
    <property type="match status" value="1"/>
</dbReference>
<evidence type="ECO:0000313" key="2">
    <source>
        <dbReference type="Proteomes" id="UP000515163"/>
    </source>
</evidence>
<sequence length="409" mass="47754">MADGGLRNDTWKEDSSLPEDLKKYVQQLLTRNEILSFMIRDYPSYSWSKRTLDRRLRYFGIYYSDGEISVDEVKSAVQKELNGPGRLLGYRSMQKKIRIEHDLNAPRDLVHAVMQDLDPDGLKARSLGMKTKKKKGQFTSKGANFVHSVDGHDKLMGFQNSTYPLAVYGCIDTSSRKLLWIKVWVTNSNPNIVGRWYLEYLYETRMIAAFLRMDKGTETGVMATMHSFLRNHHGDLDDASDSVIYGPSTSNQIERWWKELHERLEKYFKEHLRYLKEHRYYDPNNEQDRMLLAYIMIPLLQREVNIFKDSVWNSHRIRPQKETALPAGIPNHIYSFPEEYGMDRCGLPVTVEQLQKVAECSGVLEVEDDFLEPAFRLKCQQLIPDVEEIEAKDCRKAYLYLKGNFPVQI</sequence>
<dbReference type="Pfam" id="PF24764">
    <property type="entry name" value="rva_4"/>
    <property type="match status" value="1"/>
</dbReference>
<name>A0A6P8HW43_ACTTE</name>
<dbReference type="RefSeq" id="XP_031556855.1">
    <property type="nucleotide sequence ID" value="XM_031700995.1"/>
</dbReference>
<protein>
    <submittedName>
        <fullName evidence="3">Uncharacterized protein LOC116293554</fullName>
    </submittedName>
</protein>
<proteinExistence type="predicted"/>
<dbReference type="OrthoDB" id="5946233at2759"/>
<dbReference type="InterPro" id="IPR058913">
    <property type="entry name" value="Integrase_dom_put"/>
</dbReference>
<dbReference type="InParanoid" id="A0A6P8HW43"/>
<reference evidence="3" key="1">
    <citation type="submission" date="2025-08" db="UniProtKB">
        <authorList>
            <consortium name="RefSeq"/>
        </authorList>
    </citation>
    <scope>IDENTIFICATION</scope>
    <source>
        <tissue evidence="3">Tentacle</tissue>
    </source>
</reference>
<dbReference type="Proteomes" id="UP000515163">
    <property type="component" value="Unplaced"/>
</dbReference>
<evidence type="ECO:0000313" key="3">
    <source>
        <dbReference type="RefSeq" id="XP_031556855.1"/>
    </source>
</evidence>
<dbReference type="AlphaFoldDB" id="A0A6P8HW43"/>
<keyword evidence="2" id="KW-1185">Reference proteome</keyword>
<organism evidence="2 3">
    <name type="scientific">Actinia tenebrosa</name>
    <name type="common">Australian red waratah sea anemone</name>
    <dbReference type="NCBI Taxonomy" id="6105"/>
    <lineage>
        <taxon>Eukaryota</taxon>
        <taxon>Metazoa</taxon>
        <taxon>Cnidaria</taxon>
        <taxon>Anthozoa</taxon>
        <taxon>Hexacorallia</taxon>
        <taxon>Actiniaria</taxon>
        <taxon>Actiniidae</taxon>
        <taxon>Actinia</taxon>
    </lineage>
</organism>
<dbReference type="KEGG" id="aten:116293554"/>
<evidence type="ECO:0000259" key="1">
    <source>
        <dbReference type="Pfam" id="PF24764"/>
    </source>
</evidence>
<accession>A0A6P8HW43</accession>
<gene>
    <name evidence="3" type="primary">LOC116293554</name>
</gene>
<feature type="domain" description="Integrase core" evidence="1">
    <location>
        <begin position="143"/>
        <end position="323"/>
    </location>
</feature>
<dbReference type="GeneID" id="116293554"/>
<dbReference type="PANTHER" id="PTHR46177">
    <property type="entry name" value="INTEGRASE CATALYTIC DOMAIN-CONTAINING PROTEIN"/>
    <property type="match status" value="1"/>
</dbReference>